<gene>
    <name evidence="1" type="ORF">ACFFIT_02265</name>
</gene>
<protein>
    <submittedName>
        <fullName evidence="1">Uncharacterized protein</fullName>
    </submittedName>
</protein>
<dbReference type="RefSeq" id="WP_385875998.1">
    <property type="nucleotide sequence ID" value="NZ_JBHLXE010000024.1"/>
</dbReference>
<organism evidence="1 2">
    <name type="scientific">Thorsellia kenyensis</name>
    <dbReference type="NCBI Taxonomy" id="1549888"/>
    <lineage>
        <taxon>Bacteria</taxon>
        <taxon>Pseudomonadati</taxon>
        <taxon>Pseudomonadota</taxon>
        <taxon>Gammaproteobacteria</taxon>
        <taxon>Enterobacterales</taxon>
        <taxon>Thorselliaceae</taxon>
        <taxon>Thorsellia</taxon>
    </lineage>
</organism>
<comment type="caution">
    <text evidence="1">The sequence shown here is derived from an EMBL/GenBank/DDBJ whole genome shotgun (WGS) entry which is preliminary data.</text>
</comment>
<evidence type="ECO:0000313" key="2">
    <source>
        <dbReference type="Proteomes" id="UP001589758"/>
    </source>
</evidence>
<name>A0ABV6C7J3_9GAMM</name>
<dbReference type="Proteomes" id="UP001589758">
    <property type="component" value="Unassembled WGS sequence"/>
</dbReference>
<keyword evidence="2" id="KW-1185">Reference proteome</keyword>
<evidence type="ECO:0000313" key="1">
    <source>
        <dbReference type="EMBL" id="MFC0178927.1"/>
    </source>
</evidence>
<sequence>MRADKSINPEVVDYLAPDTRERISCLKYESGQTSIVKLKKLNIGKDKVVDLTVK</sequence>
<accession>A0ABV6C7J3</accession>
<reference evidence="1 2" key="1">
    <citation type="submission" date="2024-09" db="EMBL/GenBank/DDBJ databases">
        <authorList>
            <person name="Sun Q."/>
            <person name="Mori K."/>
        </authorList>
    </citation>
    <scope>NUCLEOTIDE SEQUENCE [LARGE SCALE GENOMIC DNA]</scope>
    <source>
        <strain evidence="1 2">CCM 8545</strain>
    </source>
</reference>
<proteinExistence type="predicted"/>
<dbReference type="EMBL" id="JBHLXE010000024">
    <property type="protein sequence ID" value="MFC0178927.1"/>
    <property type="molecule type" value="Genomic_DNA"/>
</dbReference>